<comment type="caution">
    <text evidence="2">The sequence shown here is derived from an EMBL/GenBank/DDBJ whole genome shotgun (WGS) entry which is preliminary data.</text>
</comment>
<feature type="signal peptide" evidence="1">
    <location>
        <begin position="1"/>
        <end position="20"/>
    </location>
</feature>
<dbReference type="RefSeq" id="WP_345263044.1">
    <property type="nucleotide sequence ID" value="NZ_BAABHB010000001.1"/>
</dbReference>
<keyword evidence="3" id="KW-1185">Reference proteome</keyword>
<evidence type="ECO:0008006" key="4">
    <source>
        <dbReference type="Google" id="ProtNLM"/>
    </source>
</evidence>
<reference evidence="3" key="1">
    <citation type="journal article" date="2019" name="Int. J. Syst. Evol. Microbiol.">
        <title>The Global Catalogue of Microorganisms (GCM) 10K type strain sequencing project: providing services to taxonomists for standard genome sequencing and annotation.</title>
        <authorList>
            <consortium name="The Broad Institute Genomics Platform"/>
            <consortium name="The Broad Institute Genome Sequencing Center for Infectious Disease"/>
            <person name="Wu L."/>
            <person name="Ma J."/>
        </authorList>
    </citation>
    <scope>NUCLEOTIDE SEQUENCE [LARGE SCALE GENOMIC DNA]</scope>
    <source>
        <strain evidence="3">JCM 17925</strain>
    </source>
</reference>
<evidence type="ECO:0000256" key="1">
    <source>
        <dbReference type="SAM" id="SignalP"/>
    </source>
</evidence>
<keyword evidence="1" id="KW-0732">Signal</keyword>
<accession>A0ABP8JS98</accession>
<feature type="chain" id="PRO_5047201660" description="Outer membrane protein beta-barrel domain-containing protein" evidence="1">
    <location>
        <begin position="21"/>
        <end position="294"/>
    </location>
</feature>
<proteinExistence type="predicted"/>
<gene>
    <name evidence="2" type="ORF">GCM10023187_02060</name>
</gene>
<evidence type="ECO:0000313" key="2">
    <source>
        <dbReference type="EMBL" id="GAA4395318.1"/>
    </source>
</evidence>
<name>A0ABP8JS98_9BACT</name>
<organism evidence="2 3">
    <name type="scientific">Nibrella viscosa</name>
    <dbReference type="NCBI Taxonomy" id="1084524"/>
    <lineage>
        <taxon>Bacteria</taxon>
        <taxon>Pseudomonadati</taxon>
        <taxon>Bacteroidota</taxon>
        <taxon>Cytophagia</taxon>
        <taxon>Cytophagales</taxon>
        <taxon>Spirosomataceae</taxon>
        <taxon>Nibrella</taxon>
    </lineage>
</organism>
<dbReference type="EMBL" id="BAABHB010000001">
    <property type="protein sequence ID" value="GAA4395318.1"/>
    <property type="molecule type" value="Genomic_DNA"/>
</dbReference>
<evidence type="ECO:0000313" key="3">
    <source>
        <dbReference type="Proteomes" id="UP001500936"/>
    </source>
</evidence>
<sequence>MIRFFYLLLALPLGCLSVQAQPVAAARPPQRTTAEPPGGPVSPIYLKVYGYYGPLTPGSLLSSTYSNNATGGQTFKTTRFGLGAGARAGIGIGFIASDFINLGLDADWLFADKLKRENATSYNNFTYSNTITTNLQVASLVPNITFKALARPSYYIYNRLGIMVGAVLTYEQVINELNTGPKVSPTTGVYRWRFSKNSLALGYQAALGVQFHLSETLRGFVELVAINQSFRPQEGTFSYVSTQDGKTLSNDATSFVYKSGVAGVTTDAQGRNVVPVTNVAMNSVGVGAGLVYRF</sequence>
<protein>
    <recommendedName>
        <fullName evidence="4">Outer membrane protein beta-barrel domain-containing protein</fullName>
    </recommendedName>
</protein>
<dbReference type="Proteomes" id="UP001500936">
    <property type="component" value="Unassembled WGS sequence"/>
</dbReference>